<protein>
    <submittedName>
        <fullName evidence="2">Uncharacterized protein</fullName>
    </submittedName>
</protein>
<dbReference type="Proteomes" id="UP000192343">
    <property type="component" value="Unassembled WGS sequence"/>
</dbReference>
<proteinExistence type="predicted"/>
<dbReference type="EMBL" id="MWQY01000025">
    <property type="protein sequence ID" value="ORC31223.1"/>
    <property type="molecule type" value="Genomic_DNA"/>
</dbReference>
<keyword evidence="1" id="KW-0472">Membrane</keyword>
<gene>
    <name evidence="2" type="ORF">B4O97_17065</name>
</gene>
<name>A0A1Y1RUX1_9SPIO</name>
<accession>A0A1Y1RUX1</accession>
<comment type="caution">
    <text evidence="2">The sequence shown here is derived from an EMBL/GenBank/DDBJ whole genome shotgun (WGS) entry which is preliminary data.</text>
</comment>
<keyword evidence="3" id="KW-1185">Reference proteome</keyword>
<sequence>MNKNGKPSLTRRERLFIKILLFTALIALAAAGFIRFYLRYTEVSGSIAAQRELIQTTARSTDTASPVVLRRKRDALAARLKSVSAESSPDAYSLGESVLKLLQVHSVRVRRYRPLTGQRGESRKDVPGFSFAGNAAAEDLLRFLQELSQEHSCWNVTSLMISASSTPGQLDIAFDIVQGPKSPEAKE</sequence>
<evidence type="ECO:0000313" key="3">
    <source>
        <dbReference type="Proteomes" id="UP000192343"/>
    </source>
</evidence>
<dbReference type="STRING" id="1963862.B4O97_17065"/>
<keyword evidence="1" id="KW-1133">Transmembrane helix</keyword>
<evidence type="ECO:0000256" key="1">
    <source>
        <dbReference type="SAM" id="Phobius"/>
    </source>
</evidence>
<keyword evidence="1" id="KW-0812">Transmembrane</keyword>
<evidence type="ECO:0000313" key="2">
    <source>
        <dbReference type="EMBL" id="ORC31223.1"/>
    </source>
</evidence>
<reference evidence="2 3" key="1">
    <citation type="submission" date="2017-03" db="EMBL/GenBank/DDBJ databases">
        <title>Draft Genome sequence of Marispirochaeta sp. strain JC444.</title>
        <authorList>
            <person name="Shivani Y."/>
            <person name="Subhash Y."/>
            <person name="Sasikala C."/>
            <person name="Ramana C."/>
        </authorList>
    </citation>
    <scope>NUCLEOTIDE SEQUENCE [LARGE SCALE GENOMIC DNA]</scope>
    <source>
        <strain evidence="2 3">JC444</strain>
    </source>
</reference>
<organism evidence="2 3">
    <name type="scientific">Marispirochaeta aestuarii</name>
    <dbReference type="NCBI Taxonomy" id="1963862"/>
    <lineage>
        <taxon>Bacteria</taxon>
        <taxon>Pseudomonadati</taxon>
        <taxon>Spirochaetota</taxon>
        <taxon>Spirochaetia</taxon>
        <taxon>Spirochaetales</taxon>
        <taxon>Spirochaetaceae</taxon>
        <taxon>Marispirochaeta</taxon>
    </lineage>
</organism>
<feature type="transmembrane region" description="Helical" evidence="1">
    <location>
        <begin position="15"/>
        <end position="38"/>
    </location>
</feature>
<dbReference type="RefSeq" id="WP_083052721.1">
    <property type="nucleotide sequence ID" value="NZ_MWQY01000025.1"/>
</dbReference>
<dbReference type="AlphaFoldDB" id="A0A1Y1RUX1"/>